<keyword evidence="3" id="KW-1185">Reference proteome</keyword>
<dbReference type="AlphaFoldDB" id="A0A8A3PI63"/>
<dbReference type="GO" id="GO:0017040">
    <property type="term" value="F:N-acylsphingosine amidohydrolase activity"/>
    <property type="evidence" value="ECO:0007669"/>
    <property type="project" value="UniProtKB-EC"/>
</dbReference>
<reference evidence="2" key="1">
    <citation type="submission" date="2020-10" db="EMBL/GenBank/DDBJ databases">
        <title>Genome Sequence of Monilinia vaccinii-corymbosi Sheds Light on Mummy Berry Disease Infection of Blueberry and Mating Type.</title>
        <authorList>
            <person name="Yow A.G."/>
            <person name="Zhang Y."/>
            <person name="Bansal K."/>
            <person name="Eacker S.M."/>
            <person name="Sullivan S."/>
            <person name="Liachko I."/>
            <person name="Cubeta M.A."/>
            <person name="Rollins J.A."/>
            <person name="Ashrafi H."/>
        </authorList>
    </citation>
    <scope>NUCLEOTIDE SEQUENCE</scope>
    <source>
        <strain evidence="2">RL-1</strain>
    </source>
</reference>
<dbReference type="EC" id="3.5.1.23" evidence="1"/>
<evidence type="ECO:0000313" key="3">
    <source>
        <dbReference type="Proteomes" id="UP000672032"/>
    </source>
</evidence>
<proteinExistence type="predicted"/>
<sequence>MHFRTLDWGLDGLRDMLVVLEFVQSNSCDPKKVIGKSITYAGYVGILTGVRENFSLSMNFRPKSKCSKSSLYFHQFLVLTGFRPSISTIFRSLIIAPIGSTLPSIIEASQRMSRDHVFSPCYVILCDGCNTLVVEKDLHSSSVRSSPNFIIQANHDILQWQLRTKLHDHDLNPFPTPRPINPYPAPPLGPTRDDPKVFKKHQQYWDHENSEERYYLLRRKWTSLPDKVGSRRSVDLEHLKNWIRTEPINCTQTHFMCLLDPAMGQIQWLERGMESNYV</sequence>
<accession>A0A8A3PI63</accession>
<organism evidence="2 3">
    <name type="scientific">Monilinia vaccinii-corymbosi</name>
    <dbReference type="NCBI Taxonomy" id="61207"/>
    <lineage>
        <taxon>Eukaryota</taxon>
        <taxon>Fungi</taxon>
        <taxon>Dikarya</taxon>
        <taxon>Ascomycota</taxon>
        <taxon>Pezizomycotina</taxon>
        <taxon>Leotiomycetes</taxon>
        <taxon>Helotiales</taxon>
        <taxon>Sclerotiniaceae</taxon>
        <taxon>Monilinia</taxon>
    </lineage>
</organism>
<name>A0A8A3PI63_9HELO</name>
<dbReference type="PANTHER" id="PTHR28583:SF1">
    <property type="entry name" value="ACID CERAMIDASE"/>
    <property type="match status" value="1"/>
</dbReference>
<evidence type="ECO:0000256" key="1">
    <source>
        <dbReference type="ARBA" id="ARBA00011891"/>
    </source>
</evidence>
<protein>
    <recommendedName>
        <fullName evidence="1">ceramidase</fullName>
        <ecNumber evidence="1">3.5.1.23</ecNumber>
    </recommendedName>
</protein>
<evidence type="ECO:0000313" key="2">
    <source>
        <dbReference type="EMBL" id="QSZ34729.1"/>
    </source>
</evidence>
<dbReference type="Proteomes" id="UP000672032">
    <property type="component" value="Chromosome 5"/>
</dbReference>
<dbReference type="OrthoDB" id="5273684at2759"/>
<dbReference type="PANTHER" id="PTHR28583">
    <property type="entry name" value="ACID AMIDASE"/>
    <property type="match status" value="1"/>
</dbReference>
<dbReference type="EMBL" id="CP063409">
    <property type="protein sequence ID" value="QSZ34729.1"/>
    <property type="molecule type" value="Genomic_DNA"/>
</dbReference>
<gene>
    <name evidence="2" type="ORF">DSL72_007584</name>
</gene>